<dbReference type="InterPro" id="IPR020846">
    <property type="entry name" value="MFS_dom"/>
</dbReference>
<feature type="transmembrane region" description="Helical" evidence="7">
    <location>
        <begin position="50"/>
        <end position="71"/>
    </location>
</feature>
<feature type="transmembrane region" description="Helical" evidence="7">
    <location>
        <begin position="318"/>
        <end position="341"/>
    </location>
</feature>
<dbReference type="PANTHER" id="PTHR43124">
    <property type="entry name" value="PURINE EFFLUX PUMP PBUE"/>
    <property type="match status" value="1"/>
</dbReference>
<gene>
    <name evidence="9" type="ORF">FE784_33435</name>
</gene>
<dbReference type="AlphaFoldDB" id="A0A5C4T0W5"/>
<dbReference type="RefSeq" id="WP_139606595.1">
    <property type="nucleotide sequence ID" value="NZ_VDCQ01000070.1"/>
</dbReference>
<feature type="transmembrane region" description="Helical" evidence="7">
    <location>
        <begin position="114"/>
        <end position="132"/>
    </location>
</feature>
<evidence type="ECO:0000256" key="1">
    <source>
        <dbReference type="ARBA" id="ARBA00004651"/>
    </source>
</evidence>
<comment type="caution">
    <text evidence="9">The sequence shown here is derived from an EMBL/GenBank/DDBJ whole genome shotgun (WGS) entry which is preliminary data.</text>
</comment>
<dbReference type="InterPro" id="IPR011701">
    <property type="entry name" value="MFS"/>
</dbReference>
<proteinExistence type="predicted"/>
<feature type="transmembrane region" description="Helical" evidence="7">
    <location>
        <begin position="382"/>
        <end position="402"/>
    </location>
</feature>
<keyword evidence="5 7" id="KW-1133">Transmembrane helix</keyword>
<evidence type="ECO:0000256" key="4">
    <source>
        <dbReference type="ARBA" id="ARBA00022692"/>
    </source>
</evidence>
<evidence type="ECO:0000313" key="10">
    <source>
        <dbReference type="Proteomes" id="UP000307943"/>
    </source>
</evidence>
<evidence type="ECO:0000259" key="8">
    <source>
        <dbReference type="PROSITE" id="PS50850"/>
    </source>
</evidence>
<reference evidence="9 10" key="1">
    <citation type="submission" date="2019-05" db="EMBL/GenBank/DDBJ databases">
        <title>We sequenced the genome of Paenibacillus hemerocallicola KCTC 33185 for further insight into its adaptation and study the phylogeny of Paenibacillus.</title>
        <authorList>
            <person name="Narsing Rao M.P."/>
        </authorList>
    </citation>
    <scope>NUCLEOTIDE SEQUENCE [LARGE SCALE GENOMIC DNA]</scope>
    <source>
        <strain evidence="9 10">KCTC 33185</strain>
    </source>
</reference>
<evidence type="ECO:0000313" key="9">
    <source>
        <dbReference type="EMBL" id="TNJ61877.1"/>
    </source>
</evidence>
<feature type="domain" description="Major facilitator superfamily (MFS) profile" evidence="8">
    <location>
        <begin position="13"/>
        <end position="406"/>
    </location>
</feature>
<accession>A0A5C4T0W5</accession>
<keyword evidence="2" id="KW-0813">Transport</keyword>
<dbReference type="InterPro" id="IPR036259">
    <property type="entry name" value="MFS_trans_sf"/>
</dbReference>
<evidence type="ECO:0000256" key="6">
    <source>
        <dbReference type="ARBA" id="ARBA00023136"/>
    </source>
</evidence>
<dbReference type="GO" id="GO:0005886">
    <property type="term" value="C:plasma membrane"/>
    <property type="evidence" value="ECO:0007669"/>
    <property type="project" value="UniProtKB-SubCell"/>
</dbReference>
<feature type="transmembrane region" description="Helical" evidence="7">
    <location>
        <begin position="224"/>
        <end position="246"/>
    </location>
</feature>
<dbReference type="EMBL" id="VDCQ01000070">
    <property type="protein sequence ID" value="TNJ61877.1"/>
    <property type="molecule type" value="Genomic_DNA"/>
</dbReference>
<feature type="transmembrane region" description="Helical" evidence="7">
    <location>
        <begin position="258"/>
        <end position="280"/>
    </location>
</feature>
<dbReference type="OrthoDB" id="2986280at2"/>
<evidence type="ECO:0000256" key="3">
    <source>
        <dbReference type="ARBA" id="ARBA00022475"/>
    </source>
</evidence>
<feature type="transmembrane region" description="Helical" evidence="7">
    <location>
        <begin position="353"/>
        <end position="376"/>
    </location>
</feature>
<dbReference type="PROSITE" id="PS00216">
    <property type="entry name" value="SUGAR_TRANSPORT_1"/>
    <property type="match status" value="1"/>
</dbReference>
<dbReference type="Gene3D" id="1.20.1250.20">
    <property type="entry name" value="MFS general substrate transporter like domains"/>
    <property type="match status" value="1"/>
</dbReference>
<dbReference type="PROSITE" id="PS00217">
    <property type="entry name" value="SUGAR_TRANSPORT_2"/>
    <property type="match status" value="1"/>
</dbReference>
<dbReference type="InterPro" id="IPR050189">
    <property type="entry name" value="MFS_Efflux_Transporters"/>
</dbReference>
<keyword evidence="3" id="KW-1003">Cell membrane</keyword>
<evidence type="ECO:0000256" key="5">
    <source>
        <dbReference type="ARBA" id="ARBA00022989"/>
    </source>
</evidence>
<evidence type="ECO:0000256" key="2">
    <source>
        <dbReference type="ARBA" id="ARBA00022448"/>
    </source>
</evidence>
<keyword evidence="4 7" id="KW-0812">Transmembrane</keyword>
<dbReference type="PROSITE" id="PS50850">
    <property type="entry name" value="MFS"/>
    <property type="match status" value="1"/>
</dbReference>
<keyword evidence="6 7" id="KW-0472">Membrane</keyword>
<feature type="transmembrane region" description="Helical" evidence="7">
    <location>
        <begin position="14"/>
        <end position="38"/>
    </location>
</feature>
<dbReference type="Pfam" id="PF07690">
    <property type="entry name" value="MFS_1"/>
    <property type="match status" value="1"/>
</dbReference>
<feature type="transmembrane region" description="Helical" evidence="7">
    <location>
        <begin position="83"/>
        <end position="108"/>
    </location>
</feature>
<protein>
    <submittedName>
        <fullName evidence="9">MFS transporter</fullName>
    </submittedName>
</protein>
<comment type="subcellular location">
    <subcellularLocation>
        <location evidence="1">Cell membrane</location>
        <topology evidence="1">Multi-pass membrane protein</topology>
    </subcellularLocation>
</comment>
<sequence>MPANESERSKKRDLIAIASVPLIMTLGNSMFIPVLPVIQGKLGLTQLQTSFIITAYAITAILLIPPAGMLSDRFGRKKVMIPSLIVTAIGGLVCGFAALFSAGAAYTLILLGRLVQGIGAAGAFPIVLPLVGDLFRDEKDVSKGLGLVETANTFGKVLSPVLGSALAAWAWYVPFFSIPVLCALSIGLLLLLLKVPKPQQDEPSPGFKAMLSPVLRVLREKQRWLLPVFASGGILMFVLFGFLFHLSSMLEDRFGIHGIAKGWLLAIPLLFLCSASYMTGKLVGRNKTVMKWLSAAGLASGAAVMLAVAWIVPSSVFGWLSLLSVAGAGFGIALPVMDALLTEGIAKKQRGAVTSLYSSMRFIGVAAGPPATALLAKGGHGAVFYSYASLCAAAMCITLIWIRPGNSQGPISGLGDHLEITFEISNKLPSKSRM</sequence>
<dbReference type="CDD" id="cd17474">
    <property type="entry name" value="MFS_YfmO_like"/>
    <property type="match status" value="1"/>
</dbReference>
<organism evidence="9 10">
    <name type="scientific">Paenibacillus hemerocallicola</name>
    <dbReference type="NCBI Taxonomy" id="1172614"/>
    <lineage>
        <taxon>Bacteria</taxon>
        <taxon>Bacillati</taxon>
        <taxon>Bacillota</taxon>
        <taxon>Bacilli</taxon>
        <taxon>Bacillales</taxon>
        <taxon>Paenibacillaceae</taxon>
        <taxon>Paenibacillus</taxon>
    </lineage>
</organism>
<dbReference type="GO" id="GO:0022857">
    <property type="term" value="F:transmembrane transporter activity"/>
    <property type="evidence" value="ECO:0007669"/>
    <property type="project" value="InterPro"/>
</dbReference>
<feature type="transmembrane region" description="Helical" evidence="7">
    <location>
        <begin position="292"/>
        <end position="312"/>
    </location>
</feature>
<name>A0A5C4T0W5_9BACL</name>
<dbReference type="PANTHER" id="PTHR43124:SF3">
    <property type="entry name" value="CHLORAMPHENICOL EFFLUX PUMP RV0191"/>
    <property type="match status" value="1"/>
</dbReference>
<keyword evidence="10" id="KW-1185">Reference proteome</keyword>
<dbReference type="InterPro" id="IPR005829">
    <property type="entry name" value="Sugar_transporter_CS"/>
</dbReference>
<evidence type="ECO:0000256" key="7">
    <source>
        <dbReference type="SAM" id="Phobius"/>
    </source>
</evidence>
<dbReference type="Proteomes" id="UP000307943">
    <property type="component" value="Unassembled WGS sequence"/>
</dbReference>
<dbReference type="SUPFAM" id="SSF103473">
    <property type="entry name" value="MFS general substrate transporter"/>
    <property type="match status" value="1"/>
</dbReference>
<feature type="transmembrane region" description="Helical" evidence="7">
    <location>
        <begin position="178"/>
        <end position="195"/>
    </location>
</feature>